<name>A0A067PED9_9AGAM</name>
<protein>
    <submittedName>
        <fullName evidence="3">Uncharacterized protein</fullName>
    </submittedName>
</protein>
<evidence type="ECO:0000313" key="3">
    <source>
        <dbReference type="EMBL" id="KDQ53278.1"/>
    </source>
</evidence>
<reference evidence="4" key="1">
    <citation type="journal article" date="2014" name="Proc. Natl. Acad. Sci. U.S.A.">
        <title>Extensive sampling of basidiomycete genomes demonstrates inadequacy of the white-rot/brown-rot paradigm for wood decay fungi.</title>
        <authorList>
            <person name="Riley R."/>
            <person name="Salamov A.A."/>
            <person name="Brown D.W."/>
            <person name="Nagy L.G."/>
            <person name="Floudas D."/>
            <person name="Held B.W."/>
            <person name="Levasseur A."/>
            <person name="Lombard V."/>
            <person name="Morin E."/>
            <person name="Otillar R."/>
            <person name="Lindquist E.A."/>
            <person name="Sun H."/>
            <person name="LaButti K.M."/>
            <person name="Schmutz J."/>
            <person name="Jabbour D."/>
            <person name="Luo H."/>
            <person name="Baker S.E."/>
            <person name="Pisabarro A.G."/>
            <person name="Walton J.D."/>
            <person name="Blanchette R.A."/>
            <person name="Henrissat B."/>
            <person name="Martin F."/>
            <person name="Cullen D."/>
            <person name="Hibbett D.S."/>
            <person name="Grigoriev I.V."/>
        </authorList>
    </citation>
    <scope>NUCLEOTIDE SEQUENCE [LARGE SCALE GENOMIC DNA]</scope>
    <source>
        <strain evidence="4">MUCL 33604</strain>
    </source>
</reference>
<keyword evidence="2" id="KW-0812">Transmembrane</keyword>
<dbReference type="InParanoid" id="A0A067PED9"/>
<dbReference type="HOGENOM" id="CLU_1299838_0_0_1"/>
<dbReference type="OrthoDB" id="2972750at2759"/>
<feature type="compositionally biased region" description="Low complexity" evidence="1">
    <location>
        <begin position="9"/>
        <end position="36"/>
    </location>
</feature>
<keyword evidence="2" id="KW-0472">Membrane</keyword>
<dbReference type="EMBL" id="KL197734">
    <property type="protein sequence ID" value="KDQ53278.1"/>
    <property type="molecule type" value="Genomic_DNA"/>
</dbReference>
<accession>A0A067PED9</accession>
<keyword evidence="4" id="KW-1185">Reference proteome</keyword>
<evidence type="ECO:0000313" key="4">
    <source>
        <dbReference type="Proteomes" id="UP000027265"/>
    </source>
</evidence>
<evidence type="ECO:0000256" key="2">
    <source>
        <dbReference type="SAM" id="Phobius"/>
    </source>
</evidence>
<feature type="region of interest" description="Disordered" evidence="1">
    <location>
        <begin position="197"/>
        <end position="227"/>
    </location>
</feature>
<keyword evidence="2" id="KW-1133">Transmembrane helix</keyword>
<gene>
    <name evidence="3" type="ORF">JAAARDRAFT_209983</name>
</gene>
<feature type="region of interest" description="Disordered" evidence="1">
    <location>
        <begin position="137"/>
        <end position="158"/>
    </location>
</feature>
<feature type="compositionally biased region" description="Polar residues" evidence="1">
    <location>
        <begin position="203"/>
        <end position="220"/>
    </location>
</feature>
<sequence length="244" mass="26090">MALGPYYNSSSISATPTSSTSSSAPPTDNSGNSSSNGTNGFFDSAASPPLILAFLAIGLFAIATMGVVGWRRLNLGRGLILTPFGVEIVRPHAAMEMRQAGVELGEKPGLWDLWTLGGKGRWDLALPIGAMVMPLHVGDENGQHGHSSATPSSSSRHLLQFRRHHRQTPIPHPDVNANDPNVMHSRLQVAIAIAMPSPRTRHQPSPSEDTTTTGSSAETRSSNEEESLEYCIGLYQRLVDVSSL</sequence>
<dbReference type="Proteomes" id="UP000027265">
    <property type="component" value="Unassembled WGS sequence"/>
</dbReference>
<feature type="compositionally biased region" description="Low complexity" evidence="1">
    <location>
        <begin position="147"/>
        <end position="158"/>
    </location>
</feature>
<proteinExistence type="predicted"/>
<evidence type="ECO:0000256" key="1">
    <source>
        <dbReference type="SAM" id="MobiDB-lite"/>
    </source>
</evidence>
<feature type="region of interest" description="Disordered" evidence="1">
    <location>
        <begin position="1"/>
        <end position="36"/>
    </location>
</feature>
<feature type="transmembrane region" description="Helical" evidence="2">
    <location>
        <begin position="50"/>
        <end position="70"/>
    </location>
</feature>
<organism evidence="3 4">
    <name type="scientific">Jaapia argillacea MUCL 33604</name>
    <dbReference type="NCBI Taxonomy" id="933084"/>
    <lineage>
        <taxon>Eukaryota</taxon>
        <taxon>Fungi</taxon>
        <taxon>Dikarya</taxon>
        <taxon>Basidiomycota</taxon>
        <taxon>Agaricomycotina</taxon>
        <taxon>Agaricomycetes</taxon>
        <taxon>Agaricomycetidae</taxon>
        <taxon>Jaapiales</taxon>
        <taxon>Jaapiaceae</taxon>
        <taxon>Jaapia</taxon>
    </lineage>
</organism>
<dbReference type="AlphaFoldDB" id="A0A067PED9"/>